<gene>
    <name evidence="1" type="ORF">JG555_17130</name>
</gene>
<organism evidence="1">
    <name type="scientific">Salmonella enterica I</name>
    <dbReference type="NCBI Taxonomy" id="59201"/>
    <lineage>
        <taxon>Bacteria</taxon>
        <taxon>Pseudomonadati</taxon>
        <taxon>Pseudomonadota</taxon>
        <taxon>Gammaproteobacteria</taxon>
        <taxon>Enterobacterales</taxon>
        <taxon>Enterobacteriaceae</taxon>
        <taxon>Salmonella</taxon>
    </lineage>
</organism>
<dbReference type="EMBL" id="CP067337">
    <property type="protein sequence ID" value="QQP07182.1"/>
    <property type="molecule type" value="Genomic_DNA"/>
</dbReference>
<proteinExistence type="predicted"/>
<sequence>MGLTKGPVYENPGHHDPNYLPNRQVPFNSSKSVIPSNAEDLFKLSQIDPDDPKTRWTKVGEGKKSVWHRFQSSAADGSGAFHWNGSTDGVDIKGRPRAIDTKNVPRYARNMKGCKL</sequence>
<dbReference type="AlphaFoldDB" id="A0A7T8FFU2"/>
<reference evidence="1" key="1">
    <citation type="submission" date="2021-01" db="EMBL/GenBank/DDBJ databases">
        <title>Keeping alert to hypervirulent salmonella strains isolated from avain.</title>
        <authorList>
            <person name="Ma J."/>
            <person name="Pan X."/>
            <person name="Yao H."/>
        </authorList>
    </citation>
    <scope>NUCLEOTIDE SEQUENCE</scope>
    <source>
        <strain evidence="1">Se13</strain>
    </source>
</reference>
<protein>
    <submittedName>
        <fullName evidence="1">Uncharacterized protein</fullName>
    </submittedName>
</protein>
<evidence type="ECO:0000313" key="1">
    <source>
        <dbReference type="EMBL" id="QQP07182.1"/>
    </source>
</evidence>
<accession>A0A7T8FFU2</accession>
<name>A0A7T8FFU2_SALET</name>